<organism evidence="5 6">
    <name type="scientific">Mya arenaria</name>
    <name type="common">Soft-shell clam</name>
    <dbReference type="NCBI Taxonomy" id="6604"/>
    <lineage>
        <taxon>Eukaryota</taxon>
        <taxon>Metazoa</taxon>
        <taxon>Spiralia</taxon>
        <taxon>Lophotrochozoa</taxon>
        <taxon>Mollusca</taxon>
        <taxon>Bivalvia</taxon>
        <taxon>Autobranchia</taxon>
        <taxon>Heteroconchia</taxon>
        <taxon>Euheterodonta</taxon>
        <taxon>Imparidentia</taxon>
        <taxon>Neoheterodontei</taxon>
        <taxon>Myida</taxon>
        <taxon>Myoidea</taxon>
        <taxon>Myidae</taxon>
        <taxon>Mya</taxon>
    </lineage>
</organism>
<feature type="transmembrane region" description="Helical" evidence="3">
    <location>
        <begin position="178"/>
        <end position="198"/>
    </location>
</feature>
<dbReference type="SUPFAM" id="SSF56854">
    <property type="entry name" value="Bcl-2 inhibitors of programmed cell death"/>
    <property type="match status" value="1"/>
</dbReference>
<keyword evidence="3" id="KW-0472">Membrane</keyword>
<sequence length="200" mass="23315">MEKGNEGGNEEGREGVFDFAEFFMEKFSERKVDDYMNYKIHKHGFTWQISPTKNTHENKVTSTMRALCREFEQNYEKKFDDICRTCASVDTNSDNYMNILSELVDGEPTWGRVVAIFAFAGALAVYRLEQGHEKDVDMIREWTCSFMHKHVDDWIAKEGGWKGLVKFYEQLQERRMGGWWSIIVVVIGAVCLEALSVIRR</sequence>
<evidence type="ECO:0000256" key="2">
    <source>
        <dbReference type="ARBA" id="ARBA00022703"/>
    </source>
</evidence>
<evidence type="ECO:0000313" key="5">
    <source>
        <dbReference type="EMBL" id="WAQ94943.1"/>
    </source>
</evidence>
<keyword evidence="2" id="KW-0053">Apoptosis</keyword>
<dbReference type="CDD" id="cd06845">
    <property type="entry name" value="Bcl-2_like"/>
    <property type="match status" value="1"/>
</dbReference>
<evidence type="ECO:0000256" key="3">
    <source>
        <dbReference type="SAM" id="Phobius"/>
    </source>
</evidence>
<protein>
    <submittedName>
        <fullName evidence="5">B2CL2-like protein</fullName>
    </submittedName>
</protein>
<dbReference type="Proteomes" id="UP001164746">
    <property type="component" value="Chromosome 1"/>
</dbReference>
<name>A0ABY7DDD8_MYAAR</name>
<dbReference type="SMART" id="SM00337">
    <property type="entry name" value="BCL"/>
    <property type="match status" value="1"/>
</dbReference>
<dbReference type="PANTHER" id="PTHR11256">
    <property type="entry name" value="BCL-2 RELATED"/>
    <property type="match status" value="1"/>
</dbReference>
<evidence type="ECO:0000259" key="4">
    <source>
        <dbReference type="SMART" id="SM00337"/>
    </source>
</evidence>
<keyword evidence="3" id="KW-0812">Transmembrane</keyword>
<dbReference type="InterPro" id="IPR046371">
    <property type="entry name" value="Bcl-2_BH1-3"/>
</dbReference>
<dbReference type="PANTHER" id="PTHR11256:SF50">
    <property type="entry name" value="APOPTOSIS REGULATOR CED-9"/>
    <property type="match status" value="1"/>
</dbReference>
<keyword evidence="6" id="KW-1185">Reference proteome</keyword>
<comment type="similarity">
    <text evidence="1">Belongs to the Bcl-2 family.</text>
</comment>
<dbReference type="Gene3D" id="1.10.437.10">
    <property type="entry name" value="Blc2-like"/>
    <property type="match status" value="1"/>
</dbReference>
<dbReference type="Pfam" id="PF00452">
    <property type="entry name" value="Bcl-2"/>
    <property type="match status" value="1"/>
</dbReference>
<accession>A0ABY7DDD8</accession>
<gene>
    <name evidence="5" type="ORF">MAR_007414</name>
</gene>
<dbReference type="PRINTS" id="PR01862">
    <property type="entry name" value="BCL2FAMILY"/>
</dbReference>
<dbReference type="InterPro" id="IPR002475">
    <property type="entry name" value="Bcl2-like"/>
</dbReference>
<dbReference type="EMBL" id="CP111012">
    <property type="protein sequence ID" value="WAQ94943.1"/>
    <property type="molecule type" value="Genomic_DNA"/>
</dbReference>
<evidence type="ECO:0000313" key="6">
    <source>
        <dbReference type="Proteomes" id="UP001164746"/>
    </source>
</evidence>
<dbReference type="InterPro" id="IPR026298">
    <property type="entry name" value="Bcl-2_fam"/>
</dbReference>
<evidence type="ECO:0000256" key="1">
    <source>
        <dbReference type="ARBA" id="ARBA00009458"/>
    </source>
</evidence>
<reference evidence="5" key="1">
    <citation type="submission" date="2022-11" db="EMBL/GenBank/DDBJ databases">
        <title>Centuries of genome instability and evolution in soft-shell clam transmissible cancer (bioRxiv).</title>
        <authorList>
            <person name="Hart S.F.M."/>
            <person name="Yonemitsu M.A."/>
            <person name="Giersch R.M."/>
            <person name="Beal B.F."/>
            <person name="Arriagada G."/>
            <person name="Davis B.W."/>
            <person name="Ostrander E.A."/>
            <person name="Goff S.P."/>
            <person name="Metzger M.J."/>
        </authorList>
    </citation>
    <scope>NUCLEOTIDE SEQUENCE</scope>
    <source>
        <strain evidence="5">MELC-2E11</strain>
        <tissue evidence="5">Siphon/mantle</tissue>
    </source>
</reference>
<proteinExistence type="inferred from homology"/>
<dbReference type="InterPro" id="IPR036834">
    <property type="entry name" value="Bcl-2-like_sf"/>
</dbReference>
<dbReference type="PROSITE" id="PS50062">
    <property type="entry name" value="BCL2_FAMILY"/>
    <property type="match status" value="1"/>
</dbReference>
<feature type="domain" description="Bcl-2 Bcl-2 homology region 1-3" evidence="4">
    <location>
        <begin position="64"/>
        <end position="161"/>
    </location>
</feature>
<keyword evidence="3" id="KW-1133">Transmembrane helix</keyword>